<evidence type="ECO:0000256" key="1">
    <source>
        <dbReference type="ARBA" id="ARBA00000900"/>
    </source>
</evidence>
<feature type="domain" description="RING-type" evidence="8">
    <location>
        <begin position="57"/>
        <end position="98"/>
    </location>
</feature>
<keyword evidence="3" id="KW-0479">Metal-binding</keyword>
<dbReference type="SUPFAM" id="SSF57850">
    <property type="entry name" value="RING/U-box"/>
    <property type="match status" value="1"/>
</dbReference>
<evidence type="ECO:0000256" key="5">
    <source>
        <dbReference type="ARBA" id="ARBA00022833"/>
    </source>
</evidence>
<accession>A0ABR2DAX3</accession>
<evidence type="ECO:0000256" key="4">
    <source>
        <dbReference type="ARBA" id="ARBA00022771"/>
    </source>
</evidence>
<evidence type="ECO:0000256" key="2">
    <source>
        <dbReference type="ARBA" id="ARBA00012483"/>
    </source>
</evidence>
<evidence type="ECO:0000256" key="3">
    <source>
        <dbReference type="ARBA" id="ARBA00022723"/>
    </source>
</evidence>
<proteinExistence type="predicted"/>
<organism evidence="9 10">
    <name type="scientific">Hibiscus sabdariffa</name>
    <name type="common">roselle</name>
    <dbReference type="NCBI Taxonomy" id="183260"/>
    <lineage>
        <taxon>Eukaryota</taxon>
        <taxon>Viridiplantae</taxon>
        <taxon>Streptophyta</taxon>
        <taxon>Embryophyta</taxon>
        <taxon>Tracheophyta</taxon>
        <taxon>Spermatophyta</taxon>
        <taxon>Magnoliopsida</taxon>
        <taxon>eudicotyledons</taxon>
        <taxon>Gunneridae</taxon>
        <taxon>Pentapetalae</taxon>
        <taxon>rosids</taxon>
        <taxon>malvids</taxon>
        <taxon>Malvales</taxon>
        <taxon>Malvaceae</taxon>
        <taxon>Malvoideae</taxon>
        <taxon>Hibiscus</taxon>
    </lineage>
</organism>
<keyword evidence="10" id="KW-1185">Reference proteome</keyword>
<dbReference type="EC" id="2.3.2.27" evidence="2"/>
<reference evidence="9 10" key="1">
    <citation type="journal article" date="2024" name="G3 (Bethesda)">
        <title>Genome assembly of Hibiscus sabdariffa L. provides insights into metabolisms of medicinal natural products.</title>
        <authorList>
            <person name="Kim T."/>
        </authorList>
    </citation>
    <scope>NUCLEOTIDE SEQUENCE [LARGE SCALE GENOMIC DNA]</scope>
    <source>
        <strain evidence="9">TK-2024</strain>
        <tissue evidence="9">Old leaves</tissue>
    </source>
</reference>
<dbReference type="SMART" id="SM00184">
    <property type="entry name" value="RING"/>
    <property type="match status" value="1"/>
</dbReference>
<dbReference type="EMBL" id="JBBPBM010000032">
    <property type="protein sequence ID" value="KAK8533916.1"/>
    <property type="molecule type" value="Genomic_DNA"/>
</dbReference>
<evidence type="ECO:0000259" key="8">
    <source>
        <dbReference type="PROSITE" id="PS50089"/>
    </source>
</evidence>
<protein>
    <recommendedName>
        <fullName evidence="2">RING-type E3 ubiquitin transferase</fullName>
        <ecNumber evidence="2">2.3.2.27</ecNumber>
    </recommendedName>
</protein>
<gene>
    <name evidence="9" type="ORF">V6N12_047318</name>
</gene>
<dbReference type="Gene3D" id="3.30.40.10">
    <property type="entry name" value="Zinc/RING finger domain, C3HC4 (zinc finger)"/>
    <property type="match status" value="1"/>
</dbReference>
<dbReference type="Pfam" id="PF13639">
    <property type="entry name" value="zf-RING_2"/>
    <property type="match status" value="1"/>
</dbReference>
<comment type="caution">
    <text evidence="9">The sequence shown here is derived from an EMBL/GenBank/DDBJ whole genome shotgun (WGS) entry which is preliminary data.</text>
</comment>
<dbReference type="InterPro" id="IPR013083">
    <property type="entry name" value="Znf_RING/FYVE/PHD"/>
</dbReference>
<feature type="region of interest" description="Disordered" evidence="7">
    <location>
        <begin position="150"/>
        <end position="182"/>
    </location>
</feature>
<dbReference type="InterPro" id="IPR001841">
    <property type="entry name" value="Znf_RING"/>
</dbReference>
<sequence length="182" mass="19229">MADTPTQTQQPRRIFYVVFNLGDNGADGGNKSGPAPASRASIEAMPRIKVEESGSGCSICLEEFEVDEEAREMPCKHVFHSGCIEKWLQIHGSCPICRFLMPAETVETRGGGGGGRGSLEGGEINGLEFFQSVLALASLASMMGVVGSGRVSNQHVSGQPSHQPGSNRVDVDTSSGQNTDCN</sequence>
<evidence type="ECO:0000256" key="6">
    <source>
        <dbReference type="PROSITE-ProRule" id="PRU00175"/>
    </source>
</evidence>
<evidence type="ECO:0000313" key="9">
    <source>
        <dbReference type="EMBL" id="KAK8533916.1"/>
    </source>
</evidence>
<dbReference type="PANTHER" id="PTHR15710:SF132">
    <property type="entry name" value="E3 UBIQUITIN-PROTEIN LIGASE MPSR1"/>
    <property type="match status" value="1"/>
</dbReference>
<name>A0ABR2DAX3_9ROSI</name>
<keyword evidence="4 6" id="KW-0863">Zinc-finger</keyword>
<evidence type="ECO:0000256" key="7">
    <source>
        <dbReference type="SAM" id="MobiDB-lite"/>
    </source>
</evidence>
<dbReference type="PANTHER" id="PTHR15710">
    <property type="entry name" value="E3 UBIQUITIN-PROTEIN LIGASE PRAJA"/>
    <property type="match status" value="1"/>
</dbReference>
<dbReference type="Proteomes" id="UP001472677">
    <property type="component" value="Unassembled WGS sequence"/>
</dbReference>
<evidence type="ECO:0000313" key="10">
    <source>
        <dbReference type="Proteomes" id="UP001472677"/>
    </source>
</evidence>
<dbReference type="PROSITE" id="PS50089">
    <property type="entry name" value="ZF_RING_2"/>
    <property type="match status" value="1"/>
</dbReference>
<comment type="catalytic activity">
    <reaction evidence="1">
        <text>S-ubiquitinyl-[E2 ubiquitin-conjugating enzyme]-L-cysteine + [acceptor protein]-L-lysine = [E2 ubiquitin-conjugating enzyme]-L-cysteine + N(6)-ubiquitinyl-[acceptor protein]-L-lysine.</text>
        <dbReference type="EC" id="2.3.2.27"/>
    </reaction>
</comment>
<keyword evidence="5" id="KW-0862">Zinc</keyword>